<dbReference type="EMBL" id="JAWRVG010000063">
    <property type="protein sequence ID" value="KAK4062135.1"/>
    <property type="molecule type" value="Genomic_DNA"/>
</dbReference>
<keyword evidence="3" id="KW-0274">FAD</keyword>
<dbReference type="GO" id="GO:0071949">
    <property type="term" value="F:FAD binding"/>
    <property type="evidence" value="ECO:0007669"/>
    <property type="project" value="InterPro"/>
</dbReference>
<dbReference type="InterPro" id="IPR012941">
    <property type="entry name" value="Phe_hydrox_C_dim_dom"/>
</dbReference>
<reference evidence="8" key="1">
    <citation type="submission" date="2023-11" db="EMBL/GenBank/DDBJ databases">
        <title>The genome sequences of three competitors of mushroom-forming fungi.</title>
        <authorList>
            <person name="Beijen E."/>
            <person name="Ohm R.A."/>
        </authorList>
    </citation>
    <scope>NUCLEOTIDE SEQUENCE</scope>
    <source>
        <strain evidence="8">CBS 100526</strain>
    </source>
</reference>
<proteinExistence type="inferred from homology"/>
<dbReference type="Pfam" id="PF07976">
    <property type="entry name" value="Phe_hydrox_dim"/>
    <property type="match status" value="1"/>
</dbReference>
<dbReference type="InterPro" id="IPR002938">
    <property type="entry name" value="FAD-bd"/>
</dbReference>
<dbReference type="SUPFAM" id="SSF54373">
    <property type="entry name" value="FAD-linked reductases, C-terminal domain"/>
    <property type="match status" value="1"/>
</dbReference>
<feature type="compositionally biased region" description="Polar residues" evidence="5">
    <location>
        <begin position="545"/>
        <end position="556"/>
    </location>
</feature>
<comment type="similarity">
    <text evidence="1">Belongs to the PheA/TfdB FAD monooxygenase family.</text>
</comment>
<dbReference type="Gene3D" id="3.50.50.60">
    <property type="entry name" value="FAD/NAD(P)-binding domain"/>
    <property type="match status" value="2"/>
</dbReference>
<keyword evidence="4" id="KW-0560">Oxidoreductase</keyword>
<evidence type="ECO:0000259" key="7">
    <source>
        <dbReference type="Pfam" id="PF07976"/>
    </source>
</evidence>
<feature type="domain" description="Phenol hydroxylase-like C-terminal dimerisation" evidence="7">
    <location>
        <begin position="524"/>
        <end position="750"/>
    </location>
</feature>
<sequence>MEASKVDVLIVGAGPAGLMLSLWMAKLGVKTRVVDKRTGKIASGQADGFQCRTLEIFDSFGIGHKVWHEANHMHEVSFWNPGEDGKIRRHHRGPNTQPNLSRFTEAVLHQGRVESILIDTIRASTSPKHPLVEIERSVMPTSLHIDESCVDDEDAYPVEVTLRHLTEEEATPTQRLSNLQDGLYRSNLAEDDTERLLAKTEGVGREEKVRAKYVVGCDGAHSWVRKTLGEEYQMKGESTDAIWGVLDIVPITDFPDIRSRCMIHSAEFGAIMIIPRENKLVRVYTQLKSVSTGTGRVDRSQITPDVILDTARKILSPYTLDYHYIDWWTAYQIGQRVGDRFSKHNRVFLTGGERAIPADNLAREVGAGFTNAKADAVHTHSPKAGQGMNVSMGDTYNLGWKLGLVCKKLLQPQVLDTYELERRQIARQLIAFDHKFSRLFSGRPAKDASDEAGSSMSEFQQAFKEAQLVSVHLRIPSAPHYPVDGQDVPWAESIGLQMGIAIGREAYVTSLLIENPQFITGVGIRYQPSILTSDSGSKGGLQGAETPSQSQVTSVAGSAAHCQPGRRFASQIVQSQADARPWELQLHLPSNGRFRVVVFGGDISQATQLATVNELGGWLQANVLSPAKSPRISLAPGPDPRGGSGSSQWRTEEDPSIVDVLLVHSAPRDKIELLQDLHDVFHPFDKRLGWDYGKVFADELGKAHEHYGVDAGRGAVVAVRPDGYIGLVTGLQAEDGWTRLQGWFGGLLRPSPASSS</sequence>
<accession>A0AAE1LYH8</accession>
<evidence type="ECO:0000313" key="8">
    <source>
        <dbReference type="EMBL" id="KAK4062135.1"/>
    </source>
</evidence>
<evidence type="ECO:0000256" key="4">
    <source>
        <dbReference type="ARBA" id="ARBA00023002"/>
    </source>
</evidence>
<dbReference type="Gene3D" id="3.30.9.10">
    <property type="entry name" value="D-Amino Acid Oxidase, subunit A, domain 2"/>
    <property type="match status" value="1"/>
</dbReference>
<organism evidence="8 9">
    <name type="scientific">Trichoderma aggressivum f. europaeum</name>
    <dbReference type="NCBI Taxonomy" id="173218"/>
    <lineage>
        <taxon>Eukaryota</taxon>
        <taxon>Fungi</taxon>
        <taxon>Dikarya</taxon>
        <taxon>Ascomycota</taxon>
        <taxon>Pezizomycotina</taxon>
        <taxon>Sordariomycetes</taxon>
        <taxon>Hypocreomycetidae</taxon>
        <taxon>Hypocreales</taxon>
        <taxon>Hypocreaceae</taxon>
        <taxon>Trichoderma</taxon>
    </lineage>
</organism>
<dbReference type="InterPro" id="IPR036188">
    <property type="entry name" value="FAD/NAD-bd_sf"/>
</dbReference>
<name>A0AAE1LYH8_9HYPO</name>
<feature type="region of interest" description="Disordered" evidence="5">
    <location>
        <begin position="629"/>
        <end position="652"/>
    </location>
</feature>
<dbReference type="Pfam" id="PF01494">
    <property type="entry name" value="FAD_binding_3"/>
    <property type="match status" value="2"/>
</dbReference>
<dbReference type="PANTHER" id="PTHR43004:SF20">
    <property type="entry name" value="2-MONOOXYGENASE, PUTATIVE (AFU_ORTHOLOGUE AFUA_1G13660)-RELATED"/>
    <property type="match status" value="1"/>
</dbReference>
<dbReference type="InterPro" id="IPR038220">
    <property type="entry name" value="PHOX_C_sf"/>
</dbReference>
<evidence type="ECO:0000259" key="6">
    <source>
        <dbReference type="Pfam" id="PF01494"/>
    </source>
</evidence>
<gene>
    <name evidence="8" type="ORF">Triagg1_10010</name>
</gene>
<dbReference type="InterPro" id="IPR050641">
    <property type="entry name" value="RIFMO-like"/>
</dbReference>
<evidence type="ECO:0000313" key="9">
    <source>
        <dbReference type="Proteomes" id="UP001273209"/>
    </source>
</evidence>
<protein>
    <recommendedName>
        <fullName evidence="10">FAD binding domain-containing protein</fullName>
    </recommendedName>
</protein>
<dbReference type="SUPFAM" id="SSF52833">
    <property type="entry name" value="Thioredoxin-like"/>
    <property type="match status" value="1"/>
</dbReference>
<dbReference type="Gene3D" id="3.40.30.20">
    <property type="match status" value="1"/>
</dbReference>
<feature type="region of interest" description="Disordered" evidence="5">
    <location>
        <begin position="535"/>
        <end position="557"/>
    </location>
</feature>
<feature type="domain" description="FAD-binding" evidence="6">
    <location>
        <begin position="5"/>
        <end position="351"/>
    </location>
</feature>
<evidence type="ECO:0000256" key="3">
    <source>
        <dbReference type="ARBA" id="ARBA00022827"/>
    </source>
</evidence>
<dbReference type="PRINTS" id="PR00420">
    <property type="entry name" value="RNGMNOXGNASE"/>
</dbReference>
<keyword evidence="2" id="KW-0285">Flavoprotein</keyword>
<keyword evidence="9" id="KW-1185">Reference proteome</keyword>
<dbReference type="AlphaFoldDB" id="A0AAE1LYH8"/>
<evidence type="ECO:0000256" key="5">
    <source>
        <dbReference type="SAM" id="MobiDB-lite"/>
    </source>
</evidence>
<dbReference type="InterPro" id="IPR036249">
    <property type="entry name" value="Thioredoxin-like_sf"/>
</dbReference>
<evidence type="ECO:0000256" key="2">
    <source>
        <dbReference type="ARBA" id="ARBA00022630"/>
    </source>
</evidence>
<evidence type="ECO:0008006" key="10">
    <source>
        <dbReference type="Google" id="ProtNLM"/>
    </source>
</evidence>
<dbReference type="GeneID" id="87913940"/>
<dbReference type="GO" id="GO:0016709">
    <property type="term" value="F:oxidoreductase activity, acting on paired donors, with incorporation or reduction of molecular oxygen, NAD(P)H as one donor, and incorporation of one atom of oxygen"/>
    <property type="evidence" value="ECO:0007669"/>
    <property type="project" value="UniProtKB-ARBA"/>
</dbReference>
<dbReference type="CDD" id="cd02979">
    <property type="entry name" value="PHOX_C"/>
    <property type="match status" value="1"/>
</dbReference>
<evidence type="ECO:0000256" key="1">
    <source>
        <dbReference type="ARBA" id="ARBA00007801"/>
    </source>
</evidence>
<dbReference type="RefSeq" id="XP_062751024.1">
    <property type="nucleotide sequence ID" value="XM_062894040.1"/>
</dbReference>
<dbReference type="Proteomes" id="UP001273209">
    <property type="component" value="Unassembled WGS sequence"/>
</dbReference>
<feature type="domain" description="FAD-binding" evidence="6">
    <location>
        <begin position="375"/>
        <end position="432"/>
    </location>
</feature>
<dbReference type="PANTHER" id="PTHR43004">
    <property type="entry name" value="TRK SYSTEM POTASSIUM UPTAKE PROTEIN"/>
    <property type="match status" value="1"/>
</dbReference>
<comment type="caution">
    <text evidence="8">The sequence shown here is derived from an EMBL/GenBank/DDBJ whole genome shotgun (WGS) entry which is preliminary data.</text>
</comment>
<dbReference type="SUPFAM" id="SSF51905">
    <property type="entry name" value="FAD/NAD(P)-binding domain"/>
    <property type="match status" value="1"/>
</dbReference>